<dbReference type="RefSeq" id="WP_011142963.1">
    <property type="nucleotide sequence ID" value="NC_005125.1"/>
</dbReference>
<name>Q7NCK9_GLOVI</name>
<protein>
    <submittedName>
        <fullName evidence="3">Glr2969 protein</fullName>
    </submittedName>
</protein>
<accession>Q7NCK9</accession>
<keyword evidence="1" id="KW-0472">Membrane</keyword>
<dbReference type="HOGENOM" id="CLU_715272_0_0_3"/>
<dbReference type="KEGG" id="gvi:glr2969"/>
<keyword evidence="1" id="KW-1133">Transmembrane helix</keyword>
<evidence type="ECO:0000256" key="1">
    <source>
        <dbReference type="SAM" id="Phobius"/>
    </source>
</evidence>
<feature type="transmembrane region" description="Helical" evidence="1">
    <location>
        <begin position="150"/>
        <end position="169"/>
    </location>
</feature>
<reference evidence="3 4" key="1">
    <citation type="journal article" date="2003" name="DNA Res.">
        <title>Complete genome structure of Gloeobacter violaceus PCC 7421, a cyanobacterium that lacks thylakoids.</title>
        <authorList>
            <person name="Nakamura Y."/>
            <person name="Kaneko T."/>
            <person name="Sato S."/>
            <person name="Mimuro M."/>
            <person name="Miyashita H."/>
            <person name="Tsuchiya T."/>
            <person name="Sasamoto S."/>
            <person name="Watanabe A."/>
            <person name="Kawashima K."/>
            <person name="Kishida Y."/>
            <person name="Kiyokawa C."/>
            <person name="Kohara M."/>
            <person name="Matsumoto M."/>
            <person name="Matsuno A."/>
            <person name="Nakazaki N."/>
            <person name="Shimpo S."/>
            <person name="Takeuchi C."/>
            <person name="Yamada M."/>
            <person name="Tabata S."/>
        </authorList>
    </citation>
    <scope>NUCLEOTIDE SEQUENCE [LARGE SCALE GENOMIC DNA]</scope>
    <source>
        <strain evidence="4">ATCC 29082 / PCC 7421</strain>
    </source>
</reference>
<keyword evidence="1" id="KW-0812">Transmembrane</keyword>
<proteinExistence type="predicted"/>
<dbReference type="InterPro" id="IPR011528">
    <property type="entry name" value="NERD"/>
</dbReference>
<feature type="transmembrane region" description="Helical" evidence="1">
    <location>
        <begin position="83"/>
        <end position="105"/>
    </location>
</feature>
<dbReference type="AlphaFoldDB" id="Q7NCK9"/>
<evidence type="ECO:0000259" key="2">
    <source>
        <dbReference type="PROSITE" id="PS50965"/>
    </source>
</evidence>
<sequence length="386" mass="42827">MEALRKMGFSVSEVGRQLLIVFVRFSMSIIFLGIILGAYGWCFYWIQEWFNVIYLRSLGLFFLQLDTKIVTVAMAAFQGSYTFPAGLTVPLAPIVVAVGLVGIVGPFKQPHKLFLQLYAVNLGGAAFLAVAAIVIRLFQPTPLPQAWVAYGYLALVAVVLFGCLIILPVELFRKTYRWQGDGITAFWGGLGSFFNFTDTKKTATNTQLEHRIGSPDPYDIKIGKLLLHQLQVDGILLTGVAIPYKKDSIRYDNILLCDRGIFVIEGKNYTGTIRGDTNSSWQTHTGSPIKSSRGENPLQQCDKQVMALKNFFAEYAVFVNGAVVFPSRASFALDHVQINTFPYSTAVPVFNESALVDAINKHRPPIGKSVPPQTVLRQMADRIMKV</sequence>
<feature type="transmembrane region" description="Helical" evidence="1">
    <location>
        <begin position="58"/>
        <end position="77"/>
    </location>
</feature>
<keyword evidence="4" id="KW-1185">Reference proteome</keyword>
<gene>
    <name evidence="3" type="ordered locus">glr2969</name>
</gene>
<dbReference type="OrthoDB" id="9813328at2"/>
<feature type="transmembrane region" description="Helical" evidence="1">
    <location>
        <begin position="20"/>
        <end position="46"/>
    </location>
</feature>
<dbReference type="STRING" id="251221.gene:10760473"/>
<feature type="transmembrane region" description="Helical" evidence="1">
    <location>
        <begin position="117"/>
        <end position="138"/>
    </location>
</feature>
<dbReference type="EnsemblBacteria" id="BAC90910">
    <property type="protein sequence ID" value="BAC90910"/>
    <property type="gene ID" value="BAC90910"/>
</dbReference>
<evidence type="ECO:0000313" key="4">
    <source>
        <dbReference type="Proteomes" id="UP000000557"/>
    </source>
</evidence>
<dbReference type="PROSITE" id="PS50965">
    <property type="entry name" value="NERD"/>
    <property type="match status" value="1"/>
</dbReference>
<evidence type="ECO:0000313" key="3">
    <source>
        <dbReference type="EMBL" id="BAC90910.1"/>
    </source>
</evidence>
<dbReference type="Proteomes" id="UP000000557">
    <property type="component" value="Chromosome"/>
</dbReference>
<organism evidence="3 4">
    <name type="scientific">Gloeobacter violaceus (strain ATCC 29082 / PCC 7421)</name>
    <dbReference type="NCBI Taxonomy" id="251221"/>
    <lineage>
        <taxon>Bacteria</taxon>
        <taxon>Bacillati</taxon>
        <taxon>Cyanobacteriota</taxon>
        <taxon>Cyanophyceae</taxon>
        <taxon>Gloeobacterales</taxon>
        <taxon>Gloeobacteraceae</taxon>
        <taxon>Gloeobacter</taxon>
    </lineage>
</organism>
<dbReference type="EMBL" id="BA000045">
    <property type="protein sequence ID" value="BAC90910.1"/>
    <property type="molecule type" value="Genomic_DNA"/>
</dbReference>
<dbReference type="Pfam" id="PF08378">
    <property type="entry name" value="NERD"/>
    <property type="match status" value="1"/>
</dbReference>
<dbReference type="InParanoid" id="Q7NCK9"/>
<feature type="domain" description="NERD" evidence="2">
    <location>
        <begin position="214"/>
        <end position="331"/>
    </location>
</feature>
<reference evidence="3 4" key="2">
    <citation type="journal article" date="2003" name="DNA Res.">
        <title>Complete genome structure of Gloeobacter violaceus PCC 7421, a cyanobacterium that lacks thylakoids (supplement).</title>
        <authorList>
            <person name="Nakamura Y."/>
            <person name="Kaneko T."/>
            <person name="Sato S."/>
            <person name="Mimuro M."/>
            <person name="Miyashita H."/>
            <person name="Tsuchiya T."/>
            <person name="Sasamoto S."/>
            <person name="Watanabe A."/>
            <person name="Kawashima K."/>
            <person name="Kishida Y."/>
            <person name="Kiyokawa C."/>
            <person name="Kohara M."/>
            <person name="Matsumoto M."/>
            <person name="Matsuno A."/>
            <person name="Nakazaki N."/>
            <person name="Shimpo S."/>
            <person name="Takeuchi C."/>
            <person name="Yamada M."/>
            <person name="Tabata S."/>
        </authorList>
    </citation>
    <scope>NUCLEOTIDE SEQUENCE [LARGE SCALE GENOMIC DNA]</scope>
    <source>
        <strain evidence="4">ATCC 29082 / PCC 7421</strain>
    </source>
</reference>